<dbReference type="STRING" id="1121877.FEAC_18180"/>
<evidence type="ECO:0000313" key="3">
    <source>
        <dbReference type="Proteomes" id="UP000032336"/>
    </source>
</evidence>
<organism evidence="2 3">
    <name type="scientific">Ferrimicrobium acidiphilum DSM 19497</name>
    <dbReference type="NCBI Taxonomy" id="1121877"/>
    <lineage>
        <taxon>Bacteria</taxon>
        <taxon>Bacillati</taxon>
        <taxon>Actinomycetota</taxon>
        <taxon>Acidimicrobiia</taxon>
        <taxon>Acidimicrobiales</taxon>
        <taxon>Acidimicrobiaceae</taxon>
        <taxon>Ferrimicrobium</taxon>
    </lineage>
</organism>
<evidence type="ECO:0000313" key="2">
    <source>
        <dbReference type="EMBL" id="KJE76456.1"/>
    </source>
</evidence>
<dbReference type="eggNOG" id="ENOG503255U">
    <property type="taxonomic scope" value="Bacteria"/>
</dbReference>
<keyword evidence="1" id="KW-0472">Membrane</keyword>
<dbReference type="EMBL" id="JXUW01000016">
    <property type="protein sequence ID" value="KJE76456.1"/>
    <property type="molecule type" value="Genomic_DNA"/>
</dbReference>
<keyword evidence="1" id="KW-1133">Transmembrane helix</keyword>
<feature type="transmembrane region" description="Helical" evidence="1">
    <location>
        <begin position="37"/>
        <end position="62"/>
    </location>
</feature>
<proteinExistence type="predicted"/>
<evidence type="ECO:0000256" key="1">
    <source>
        <dbReference type="SAM" id="Phobius"/>
    </source>
</evidence>
<feature type="transmembrane region" description="Helical" evidence="1">
    <location>
        <begin position="74"/>
        <end position="97"/>
    </location>
</feature>
<gene>
    <name evidence="2" type="ORF">FEAC_18180</name>
</gene>
<protein>
    <recommendedName>
        <fullName evidence="4">Holin-X, holin superfamily III</fullName>
    </recommendedName>
</protein>
<accession>A0A0D8FTK7</accession>
<sequence>MADYHDEAERQRDIASRATEWVDEATKFLQNRAVSPLFWIARAIIFGLLGLALVVVAGVLAVDTLVKLLDAYLFAGRVWITYFVIGGIALLVSLVAWKRMGKYRMPAANTSA</sequence>
<keyword evidence="3" id="KW-1185">Reference proteome</keyword>
<dbReference type="AlphaFoldDB" id="A0A0D8FTK7"/>
<name>A0A0D8FTK7_9ACTN</name>
<reference evidence="2 3" key="1">
    <citation type="submission" date="2015-01" db="EMBL/GenBank/DDBJ databases">
        <title>Draft genome of the acidophilic iron oxidizer Ferrimicrobium acidiphilum strain T23.</title>
        <authorList>
            <person name="Poehlein A."/>
            <person name="Eisen S."/>
            <person name="Schloemann M."/>
            <person name="Johnson B.D."/>
            <person name="Daniel R."/>
            <person name="Muehling M."/>
        </authorList>
    </citation>
    <scope>NUCLEOTIDE SEQUENCE [LARGE SCALE GENOMIC DNA]</scope>
    <source>
        <strain evidence="2 3">T23</strain>
    </source>
</reference>
<comment type="caution">
    <text evidence="2">The sequence shown here is derived from an EMBL/GenBank/DDBJ whole genome shotgun (WGS) entry which is preliminary data.</text>
</comment>
<evidence type="ECO:0008006" key="4">
    <source>
        <dbReference type="Google" id="ProtNLM"/>
    </source>
</evidence>
<dbReference type="Proteomes" id="UP000032336">
    <property type="component" value="Unassembled WGS sequence"/>
</dbReference>
<dbReference type="GeneID" id="78372961"/>
<dbReference type="RefSeq" id="WP_035389926.1">
    <property type="nucleotide sequence ID" value="NZ_JQKF01000017.1"/>
</dbReference>
<keyword evidence="1" id="KW-0812">Transmembrane</keyword>